<dbReference type="GO" id="GO:0003677">
    <property type="term" value="F:DNA binding"/>
    <property type="evidence" value="ECO:0007669"/>
    <property type="project" value="UniProtKB-KW"/>
</dbReference>
<evidence type="ECO:0000256" key="3">
    <source>
        <dbReference type="ARBA" id="ARBA00023125"/>
    </source>
</evidence>
<dbReference type="AlphaFoldDB" id="A0AAW1Y8H8"/>
<evidence type="ECO:0000256" key="5">
    <source>
        <dbReference type="ARBA" id="ARBA00023242"/>
    </source>
</evidence>
<evidence type="ECO:0000313" key="6">
    <source>
        <dbReference type="EMBL" id="KAK9944785.1"/>
    </source>
</evidence>
<keyword evidence="4" id="KW-0804">Transcription</keyword>
<comment type="subcellular location">
    <subcellularLocation>
        <location evidence="1">Nucleus</location>
    </subcellularLocation>
</comment>
<name>A0AAW1Y8H8_RUBAR</name>
<dbReference type="Proteomes" id="UP001457282">
    <property type="component" value="Unassembled WGS sequence"/>
</dbReference>
<keyword evidence="3" id="KW-0238">DNA-binding</keyword>
<proteinExistence type="predicted"/>
<dbReference type="SUPFAM" id="SSF101936">
    <property type="entry name" value="DNA-binding pseudobarrel domain"/>
    <property type="match status" value="1"/>
</dbReference>
<evidence type="ECO:0000256" key="1">
    <source>
        <dbReference type="ARBA" id="ARBA00004123"/>
    </source>
</evidence>
<reference evidence="6 7" key="1">
    <citation type="journal article" date="2023" name="G3 (Bethesda)">
        <title>A chromosome-length genome assembly and annotation of blackberry (Rubus argutus, cv. 'Hillquist').</title>
        <authorList>
            <person name="Bruna T."/>
            <person name="Aryal R."/>
            <person name="Dudchenko O."/>
            <person name="Sargent D.J."/>
            <person name="Mead D."/>
            <person name="Buti M."/>
            <person name="Cavallini A."/>
            <person name="Hytonen T."/>
            <person name="Andres J."/>
            <person name="Pham M."/>
            <person name="Weisz D."/>
            <person name="Mascagni F."/>
            <person name="Usai G."/>
            <person name="Natali L."/>
            <person name="Bassil N."/>
            <person name="Fernandez G.E."/>
            <person name="Lomsadze A."/>
            <person name="Armour M."/>
            <person name="Olukolu B."/>
            <person name="Poorten T."/>
            <person name="Britton C."/>
            <person name="Davik J."/>
            <person name="Ashrafi H."/>
            <person name="Aiden E.L."/>
            <person name="Borodovsky M."/>
            <person name="Worthington M."/>
        </authorList>
    </citation>
    <scope>NUCLEOTIDE SEQUENCE [LARGE SCALE GENOMIC DNA]</scope>
    <source>
        <strain evidence="6">PI 553951</strain>
    </source>
</reference>
<accession>A0AAW1Y8H8</accession>
<dbReference type="GO" id="GO:0005634">
    <property type="term" value="C:nucleus"/>
    <property type="evidence" value="ECO:0007669"/>
    <property type="project" value="UniProtKB-SubCell"/>
</dbReference>
<comment type="caution">
    <text evidence="6">The sequence shown here is derived from an EMBL/GenBank/DDBJ whole genome shotgun (WGS) entry which is preliminary data.</text>
</comment>
<keyword evidence="2" id="KW-0805">Transcription regulation</keyword>
<evidence type="ECO:0000313" key="7">
    <source>
        <dbReference type="Proteomes" id="UP001457282"/>
    </source>
</evidence>
<dbReference type="InterPro" id="IPR015300">
    <property type="entry name" value="DNA-bd_pseudobarrel_sf"/>
</dbReference>
<keyword evidence="5" id="KW-0539">Nucleus</keyword>
<protein>
    <recommendedName>
        <fullName evidence="8">TF-B3 domain-containing protein</fullName>
    </recommendedName>
</protein>
<evidence type="ECO:0000256" key="2">
    <source>
        <dbReference type="ARBA" id="ARBA00023015"/>
    </source>
</evidence>
<dbReference type="EMBL" id="JBEDUW010000002">
    <property type="protein sequence ID" value="KAK9944785.1"/>
    <property type="molecule type" value="Genomic_DNA"/>
</dbReference>
<keyword evidence="7" id="KW-1185">Reference proteome</keyword>
<sequence length="133" mass="15922">MDQQMKQIRKMMGWSRGDMKEVQHIGDLPKFTLEDFRDGELVLPDNFLPRSLFSRDPVQGYSEQYVNLVGPSFQIRNVIVEKYERGQTKFTSGWPRFVEAEKFKIDDGVTLWSFKDRDDKQWLAMYYKYKSYV</sequence>
<evidence type="ECO:0008006" key="8">
    <source>
        <dbReference type="Google" id="ProtNLM"/>
    </source>
</evidence>
<gene>
    <name evidence="6" type="ORF">M0R45_010335</name>
</gene>
<organism evidence="6 7">
    <name type="scientific">Rubus argutus</name>
    <name type="common">Southern blackberry</name>
    <dbReference type="NCBI Taxonomy" id="59490"/>
    <lineage>
        <taxon>Eukaryota</taxon>
        <taxon>Viridiplantae</taxon>
        <taxon>Streptophyta</taxon>
        <taxon>Embryophyta</taxon>
        <taxon>Tracheophyta</taxon>
        <taxon>Spermatophyta</taxon>
        <taxon>Magnoliopsida</taxon>
        <taxon>eudicotyledons</taxon>
        <taxon>Gunneridae</taxon>
        <taxon>Pentapetalae</taxon>
        <taxon>rosids</taxon>
        <taxon>fabids</taxon>
        <taxon>Rosales</taxon>
        <taxon>Rosaceae</taxon>
        <taxon>Rosoideae</taxon>
        <taxon>Rosoideae incertae sedis</taxon>
        <taxon>Rubus</taxon>
    </lineage>
</organism>
<evidence type="ECO:0000256" key="4">
    <source>
        <dbReference type="ARBA" id="ARBA00023163"/>
    </source>
</evidence>